<dbReference type="PANTHER" id="PTHR46910">
    <property type="entry name" value="TRANSCRIPTION FACTOR PDR1"/>
    <property type="match status" value="1"/>
</dbReference>
<evidence type="ECO:0000256" key="1">
    <source>
        <dbReference type="ARBA" id="ARBA00023242"/>
    </source>
</evidence>
<dbReference type="InterPro" id="IPR007219">
    <property type="entry name" value="XnlR_reg_dom"/>
</dbReference>
<dbReference type="InterPro" id="IPR050987">
    <property type="entry name" value="AtrR-like"/>
</dbReference>
<dbReference type="Pfam" id="PF04082">
    <property type="entry name" value="Fungal_trans"/>
    <property type="match status" value="1"/>
</dbReference>
<proteinExistence type="predicted"/>
<dbReference type="GO" id="GO:0003677">
    <property type="term" value="F:DNA binding"/>
    <property type="evidence" value="ECO:0007669"/>
    <property type="project" value="InterPro"/>
</dbReference>
<reference evidence="4" key="1">
    <citation type="journal article" date="2021" name="Nat. Commun.">
        <title>Genetic determinants of endophytism in the Arabidopsis root mycobiome.</title>
        <authorList>
            <person name="Mesny F."/>
            <person name="Miyauchi S."/>
            <person name="Thiergart T."/>
            <person name="Pickel B."/>
            <person name="Atanasova L."/>
            <person name="Karlsson M."/>
            <person name="Huettel B."/>
            <person name="Barry K.W."/>
            <person name="Haridas S."/>
            <person name="Chen C."/>
            <person name="Bauer D."/>
            <person name="Andreopoulos W."/>
            <person name="Pangilinan J."/>
            <person name="LaButti K."/>
            <person name="Riley R."/>
            <person name="Lipzen A."/>
            <person name="Clum A."/>
            <person name="Drula E."/>
            <person name="Henrissat B."/>
            <person name="Kohler A."/>
            <person name="Grigoriev I.V."/>
            <person name="Martin F.M."/>
            <person name="Hacquard S."/>
        </authorList>
    </citation>
    <scope>NUCLEOTIDE SEQUENCE</scope>
    <source>
        <strain evidence="4">MPI-SDFR-AT-0117</strain>
    </source>
</reference>
<accession>A0A9P8VL86</accession>
<dbReference type="EMBL" id="JAGSXJ010000003">
    <property type="protein sequence ID" value="KAH6693844.1"/>
    <property type="molecule type" value="Genomic_DNA"/>
</dbReference>
<evidence type="ECO:0000313" key="5">
    <source>
        <dbReference type="Proteomes" id="UP000770015"/>
    </source>
</evidence>
<protein>
    <submittedName>
        <fullName evidence="4">Fungal-specific transcription factor domain-containing protein</fullName>
    </submittedName>
</protein>
<sequence length="588" mass="65643">MSSEAWINLKPAEAQSGTSPPDPGRKRVRNACARCRRQKLKIFRTYRFPNHHSHDVDAIPDAAPAEDSSIDRQRLIPVSDIIGVSFPPQDVSHALLQSYIDAMHWYLTVFDESSLLSQLEPIFRSGLAEAHQKPLLMLALVVLVIGIRFRNPIDERLDSADVERAGETLVEAAQKGYLFSMEMPTVESVAFSFLLSCHYTFSQQPNLSAIAMDAAVNAAQAIGLHQESTWGTVSFVERQIRRRVWWTVFTGATYMALTHGRPSRVSEESCNVQPPEDLEGDVVTLSGSASLEVRRHDGRTQPLSLSSYVRYRNQIYIIAASISRHVDASRSQQAEVVAKNTRRLHQRLLEWEKSVPPELQLETYAGCEYGSDRPHQRMFAMQAMALQMAYDNIQLALARPFVPEKREPTATHLRACNHDLRNVSLQQCFTSAMRTSMIGNSSTVHILRSMENSPINIHLGVHAFAAGVVLGSLALRSPVLPEAQDCKRGIVRIIQAPRAAGLTAQVWVQASAVLTDLLHVVASEEVAALLSEQDDSVRTRILSMSPFGKPPDCKPVGGRRFGTNITADRHGVRRGPWRFRIGRFNCFR</sequence>
<dbReference type="Proteomes" id="UP000770015">
    <property type="component" value="Unassembled WGS sequence"/>
</dbReference>
<feature type="domain" description="Xylanolytic transcriptional activator regulatory" evidence="3">
    <location>
        <begin position="208"/>
        <end position="281"/>
    </location>
</feature>
<dbReference type="SMART" id="SM00906">
    <property type="entry name" value="Fungal_trans"/>
    <property type="match status" value="1"/>
</dbReference>
<gene>
    <name evidence="4" type="ORF">F5X68DRAFT_248311</name>
</gene>
<feature type="region of interest" description="Disordered" evidence="2">
    <location>
        <begin position="1"/>
        <end position="28"/>
    </location>
</feature>
<dbReference type="AlphaFoldDB" id="A0A9P8VL86"/>
<keyword evidence="5" id="KW-1185">Reference proteome</keyword>
<dbReference type="GO" id="GO:0003700">
    <property type="term" value="F:DNA-binding transcription factor activity"/>
    <property type="evidence" value="ECO:0007669"/>
    <property type="project" value="InterPro"/>
</dbReference>
<comment type="caution">
    <text evidence="4">The sequence shown here is derived from an EMBL/GenBank/DDBJ whole genome shotgun (WGS) entry which is preliminary data.</text>
</comment>
<evidence type="ECO:0000256" key="2">
    <source>
        <dbReference type="SAM" id="MobiDB-lite"/>
    </source>
</evidence>
<dbReference type="OrthoDB" id="4774177at2759"/>
<dbReference type="GO" id="GO:0008270">
    <property type="term" value="F:zinc ion binding"/>
    <property type="evidence" value="ECO:0007669"/>
    <property type="project" value="InterPro"/>
</dbReference>
<evidence type="ECO:0000259" key="3">
    <source>
        <dbReference type="SMART" id="SM00906"/>
    </source>
</evidence>
<dbReference type="CDD" id="cd12148">
    <property type="entry name" value="fungal_TF_MHR"/>
    <property type="match status" value="1"/>
</dbReference>
<name>A0A9P8VL86_9PEZI</name>
<evidence type="ECO:0000313" key="4">
    <source>
        <dbReference type="EMBL" id="KAH6693844.1"/>
    </source>
</evidence>
<organism evidence="4 5">
    <name type="scientific">Plectosphaerella plurivora</name>
    <dbReference type="NCBI Taxonomy" id="936078"/>
    <lineage>
        <taxon>Eukaryota</taxon>
        <taxon>Fungi</taxon>
        <taxon>Dikarya</taxon>
        <taxon>Ascomycota</taxon>
        <taxon>Pezizomycotina</taxon>
        <taxon>Sordariomycetes</taxon>
        <taxon>Hypocreomycetidae</taxon>
        <taxon>Glomerellales</taxon>
        <taxon>Plectosphaerellaceae</taxon>
        <taxon>Plectosphaerella</taxon>
    </lineage>
</organism>
<dbReference type="PANTHER" id="PTHR46910:SF17">
    <property type="entry name" value="SCFA-RELATED"/>
    <property type="match status" value="1"/>
</dbReference>
<dbReference type="GO" id="GO:0006351">
    <property type="term" value="P:DNA-templated transcription"/>
    <property type="evidence" value="ECO:0007669"/>
    <property type="project" value="InterPro"/>
</dbReference>
<keyword evidence="1" id="KW-0539">Nucleus</keyword>